<accession>A0A446ZPM9</accession>
<name>A0A446ZPM9_ACICA</name>
<dbReference type="OrthoDB" id="6964423at2"/>
<dbReference type="EMBL" id="LS999521">
    <property type="protein sequence ID" value="VAX46390.1"/>
    <property type="molecule type" value="Genomic_DNA"/>
</dbReference>
<reference evidence="2 3" key="1">
    <citation type="submission" date="2018-08" db="EMBL/GenBank/DDBJ databases">
        <authorList>
            <person name="Gonzaga-Molto A."/>
        </authorList>
    </citation>
    <scope>NUCLEOTIDE SEQUENCE [LARGE SCALE GENOMIC DNA]</scope>
    <source>
        <strain evidence="2">Acinetobacter calcoaceticus str. 2117</strain>
    </source>
</reference>
<protein>
    <recommendedName>
        <fullName evidence="4">DUF4105 domain-containing protein</fullName>
    </recommendedName>
</protein>
<evidence type="ECO:0000313" key="2">
    <source>
        <dbReference type="EMBL" id="VAX46390.1"/>
    </source>
</evidence>
<evidence type="ECO:0000256" key="1">
    <source>
        <dbReference type="SAM" id="MobiDB-lite"/>
    </source>
</evidence>
<evidence type="ECO:0008006" key="4">
    <source>
        <dbReference type="Google" id="ProtNLM"/>
    </source>
</evidence>
<organism evidence="2 3">
    <name type="scientific">Acinetobacter calcoaceticus</name>
    <dbReference type="NCBI Taxonomy" id="471"/>
    <lineage>
        <taxon>Bacteria</taxon>
        <taxon>Pseudomonadati</taxon>
        <taxon>Pseudomonadota</taxon>
        <taxon>Gammaproteobacteria</taxon>
        <taxon>Moraxellales</taxon>
        <taxon>Moraxellaceae</taxon>
        <taxon>Acinetobacter</taxon>
        <taxon>Acinetobacter calcoaceticus/baumannii complex</taxon>
    </lineage>
</organism>
<feature type="compositionally biased region" description="Low complexity" evidence="1">
    <location>
        <begin position="1"/>
        <end position="18"/>
    </location>
</feature>
<sequence length="245" mass="27450">MGNNSTTSTTTNTANPPTQKVPLKPEAELHLLVGSAYGEGDKESPYGHTAVYIKLKGKDYIYDFGRYGKTKPESFGIFTLEGASSPRGEGILRIWSSFDAYIADENSQGSGTSRTRTTHAYGYRIFDSQAMLVLNYYNDLLKTATLRRTEKYYKSYVLSQDYFALAPNCTTQSLEATKKAIPSMAKSGHMFVNADKVLPTTAKLAFKASKYEMPKYLFLPDNLNDYLMKSPDVKVDIKNTYHLKK</sequence>
<proteinExistence type="predicted"/>
<dbReference type="AlphaFoldDB" id="A0A446ZPM9"/>
<dbReference type="GeneID" id="92918236"/>
<dbReference type="Proteomes" id="UP000294355">
    <property type="component" value="Chromosome"/>
</dbReference>
<feature type="region of interest" description="Disordered" evidence="1">
    <location>
        <begin position="1"/>
        <end position="21"/>
    </location>
</feature>
<dbReference type="RefSeq" id="WP_005049156.1">
    <property type="nucleotide sequence ID" value="NZ_BBTM01000007.1"/>
</dbReference>
<evidence type="ECO:0000313" key="3">
    <source>
        <dbReference type="Proteomes" id="UP000294355"/>
    </source>
</evidence>
<gene>
    <name evidence="2" type="ORF">AC2117_03626</name>
</gene>